<evidence type="ECO:0000313" key="1">
    <source>
        <dbReference type="EMBL" id="JAD83747.1"/>
    </source>
</evidence>
<dbReference type="EMBL" id="GBRH01214148">
    <property type="protein sequence ID" value="JAD83747.1"/>
    <property type="molecule type" value="Transcribed_RNA"/>
</dbReference>
<sequence>MKQGVKILIPREKTMLCVKAMQPAAPLASPLALRIDAELVPLSTNTRGLRLINYPDAH</sequence>
<organism evidence="1">
    <name type="scientific">Arundo donax</name>
    <name type="common">Giant reed</name>
    <name type="synonym">Donax arundinaceus</name>
    <dbReference type="NCBI Taxonomy" id="35708"/>
    <lineage>
        <taxon>Eukaryota</taxon>
        <taxon>Viridiplantae</taxon>
        <taxon>Streptophyta</taxon>
        <taxon>Embryophyta</taxon>
        <taxon>Tracheophyta</taxon>
        <taxon>Spermatophyta</taxon>
        <taxon>Magnoliopsida</taxon>
        <taxon>Liliopsida</taxon>
        <taxon>Poales</taxon>
        <taxon>Poaceae</taxon>
        <taxon>PACMAD clade</taxon>
        <taxon>Arundinoideae</taxon>
        <taxon>Arundineae</taxon>
        <taxon>Arundo</taxon>
    </lineage>
</organism>
<protein>
    <submittedName>
        <fullName evidence="1">Uncharacterized protein</fullName>
    </submittedName>
</protein>
<proteinExistence type="predicted"/>
<name>A0A0A9DIY4_ARUDO</name>
<reference evidence="1" key="1">
    <citation type="submission" date="2014-09" db="EMBL/GenBank/DDBJ databases">
        <authorList>
            <person name="Magalhaes I.L.F."/>
            <person name="Oliveira U."/>
            <person name="Santos F.R."/>
            <person name="Vidigal T.H.D.A."/>
            <person name="Brescovit A.D."/>
            <person name="Santos A.J."/>
        </authorList>
    </citation>
    <scope>NUCLEOTIDE SEQUENCE</scope>
    <source>
        <tissue evidence="1">Shoot tissue taken approximately 20 cm above the soil surface</tissue>
    </source>
</reference>
<dbReference type="AlphaFoldDB" id="A0A0A9DIY4"/>
<accession>A0A0A9DIY4</accession>
<reference evidence="1" key="2">
    <citation type="journal article" date="2015" name="Data Brief">
        <title>Shoot transcriptome of the giant reed, Arundo donax.</title>
        <authorList>
            <person name="Barrero R.A."/>
            <person name="Guerrero F.D."/>
            <person name="Moolhuijzen P."/>
            <person name="Goolsby J.A."/>
            <person name="Tidwell J."/>
            <person name="Bellgard S.E."/>
            <person name="Bellgard M.I."/>
        </authorList>
    </citation>
    <scope>NUCLEOTIDE SEQUENCE</scope>
    <source>
        <tissue evidence="1">Shoot tissue taken approximately 20 cm above the soil surface</tissue>
    </source>
</reference>